<dbReference type="Gene3D" id="3.30.450.20">
    <property type="entry name" value="PAS domain"/>
    <property type="match status" value="1"/>
</dbReference>
<keyword evidence="3" id="KW-1185">Reference proteome</keyword>
<dbReference type="SUPFAM" id="SSF55785">
    <property type="entry name" value="PYP-like sensor domain (PAS domain)"/>
    <property type="match status" value="1"/>
</dbReference>
<dbReference type="InterPro" id="IPR035965">
    <property type="entry name" value="PAS-like_dom_sf"/>
</dbReference>
<feature type="domain" description="PAS" evidence="1">
    <location>
        <begin position="25"/>
        <end position="55"/>
    </location>
</feature>
<comment type="caution">
    <text evidence="2">The sequence shown here is derived from an EMBL/GenBank/DDBJ whole genome shotgun (WGS) entry which is preliminary data.</text>
</comment>
<gene>
    <name evidence="2" type="ORF">F6X53_09425</name>
</gene>
<dbReference type="Pfam" id="PF08448">
    <property type="entry name" value="PAS_4"/>
    <property type="match status" value="1"/>
</dbReference>
<proteinExistence type="predicted"/>
<sequence>MYDDDLVYDFDAPDSDWNYEPSRGELFRQLDSAVYTTDADGYLTYYNEAAAKLWGRRPILGVERWCGSWRIYRPDGTPLPLDACPMAIAMKEGRPVRGEQAVLERPDGTRVAFMPYPTPLRDASGRIVAGSNVLLELRQPRSVPLPASGAPRVRAAALC</sequence>
<evidence type="ECO:0000313" key="3">
    <source>
        <dbReference type="Proteomes" id="UP000474159"/>
    </source>
</evidence>
<dbReference type="InterPro" id="IPR000014">
    <property type="entry name" value="PAS"/>
</dbReference>
<dbReference type="CDD" id="cd00130">
    <property type="entry name" value="PAS"/>
    <property type="match status" value="1"/>
</dbReference>
<dbReference type="AlphaFoldDB" id="A0A6L3T0L4"/>
<dbReference type="InterPro" id="IPR013656">
    <property type="entry name" value="PAS_4"/>
</dbReference>
<dbReference type="EMBL" id="VZZK01000008">
    <property type="protein sequence ID" value="KAB1079509.1"/>
    <property type="molecule type" value="Genomic_DNA"/>
</dbReference>
<evidence type="ECO:0000259" key="1">
    <source>
        <dbReference type="PROSITE" id="PS50112"/>
    </source>
</evidence>
<dbReference type="OrthoDB" id="341208at2"/>
<protein>
    <submittedName>
        <fullName evidence="2">PAS domain-containing protein</fullName>
    </submittedName>
</protein>
<organism evidence="2 3">
    <name type="scientific">Methylobacterium soli</name>
    <dbReference type="NCBI Taxonomy" id="553447"/>
    <lineage>
        <taxon>Bacteria</taxon>
        <taxon>Pseudomonadati</taxon>
        <taxon>Pseudomonadota</taxon>
        <taxon>Alphaproteobacteria</taxon>
        <taxon>Hyphomicrobiales</taxon>
        <taxon>Methylobacteriaceae</taxon>
        <taxon>Methylobacterium</taxon>
    </lineage>
</organism>
<evidence type="ECO:0000313" key="2">
    <source>
        <dbReference type="EMBL" id="KAB1079509.1"/>
    </source>
</evidence>
<dbReference type="Proteomes" id="UP000474159">
    <property type="component" value="Unassembled WGS sequence"/>
</dbReference>
<accession>A0A6L3T0L4</accession>
<dbReference type="PROSITE" id="PS50112">
    <property type="entry name" value="PAS"/>
    <property type="match status" value="1"/>
</dbReference>
<name>A0A6L3T0L4_9HYPH</name>
<dbReference type="RefSeq" id="WP_150999773.1">
    <property type="nucleotide sequence ID" value="NZ_BPQY01000266.1"/>
</dbReference>
<reference evidence="2 3" key="1">
    <citation type="submission" date="2019-09" db="EMBL/GenBank/DDBJ databases">
        <title>YIM 48816 draft genome.</title>
        <authorList>
            <person name="Jiang L."/>
        </authorList>
    </citation>
    <scope>NUCLEOTIDE SEQUENCE [LARGE SCALE GENOMIC DNA]</scope>
    <source>
        <strain evidence="2 3">YIM 48816</strain>
    </source>
</reference>